<dbReference type="RefSeq" id="WP_218458609.1">
    <property type="nucleotide sequence ID" value="NZ_JAPDUS010000003.1"/>
</dbReference>
<comment type="caution">
    <text evidence="1">The sequence shown here is derived from an EMBL/GenBank/DDBJ whole genome shotgun (WGS) entry which is preliminary data.</text>
</comment>
<dbReference type="Proteomes" id="UP001209074">
    <property type="component" value="Unassembled WGS sequence"/>
</dbReference>
<protein>
    <submittedName>
        <fullName evidence="1">Helix-turn-helix domain-containing protein</fullName>
    </submittedName>
</protein>
<evidence type="ECO:0000313" key="1">
    <source>
        <dbReference type="EMBL" id="MCW4092449.1"/>
    </source>
</evidence>
<reference evidence="1" key="1">
    <citation type="submission" date="2022-11" db="EMBL/GenBank/DDBJ databases">
        <title>Genomic repertoires linked with pathogenic potency of arthritogenic Prevotella copri isolated from the gut of rheumatoid arthritis patients.</title>
        <authorList>
            <person name="Nii T."/>
            <person name="Maeda Y."/>
            <person name="Motooka D."/>
            <person name="Naito M."/>
            <person name="Matsumoto Y."/>
            <person name="Ogawa T."/>
            <person name="Oguro-Igashira E."/>
            <person name="Kishikawa T."/>
            <person name="Yamashita M."/>
            <person name="Koizumi S."/>
            <person name="Kurakawa T."/>
            <person name="Okumura R."/>
            <person name="Kayama H."/>
            <person name="Murakami M."/>
            <person name="Sakaguchi T."/>
            <person name="Das B."/>
            <person name="Nakamura S."/>
            <person name="Okada Y."/>
            <person name="Kumanogoh A."/>
            <person name="Takeda K."/>
        </authorList>
    </citation>
    <scope>NUCLEOTIDE SEQUENCE</scope>
    <source>
        <strain evidence="1">N016-13</strain>
    </source>
</reference>
<proteinExistence type="predicted"/>
<name>A0AAW5TU33_9BACT</name>
<evidence type="ECO:0000313" key="2">
    <source>
        <dbReference type="Proteomes" id="UP001209074"/>
    </source>
</evidence>
<dbReference type="AlphaFoldDB" id="A0AAW5TU33"/>
<gene>
    <name evidence="1" type="ORF">ONT05_02570</name>
</gene>
<accession>A0AAW5TU33</accession>
<organism evidence="1 2">
    <name type="scientific">Segatella copri</name>
    <dbReference type="NCBI Taxonomy" id="165179"/>
    <lineage>
        <taxon>Bacteria</taxon>
        <taxon>Pseudomonadati</taxon>
        <taxon>Bacteroidota</taxon>
        <taxon>Bacteroidia</taxon>
        <taxon>Bacteroidales</taxon>
        <taxon>Prevotellaceae</taxon>
        <taxon>Segatella</taxon>
    </lineage>
</organism>
<dbReference type="EMBL" id="JAPDUS010000003">
    <property type="protein sequence ID" value="MCW4092449.1"/>
    <property type="molecule type" value="Genomic_DNA"/>
</dbReference>
<sequence length="84" mass="9955">MENIQTSNTFEEKSQKMTLKGYYQGLPMRSAPRYDFITEVARRCKVTEQTVRNWVLYGMKPQQHIHVEVLCELTGISEEDLWKD</sequence>